<protein>
    <submittedName>
        <fullName evidence="1">Uncharacterized protein</fullName>
    </submittedName>
</protein>
<dbReference type="Proteomes" id="UP000593565">
    <property type="component" value="Unassembled WGS sequence"/>
</dbReference>
<dbReference type="EMBL" id="JAAGNN010000025">
    <property type="protein sequence ID" value="KAF4072142.1"/>
    <property type="molecule type" value="Genomic_DNA"/>
</dbReference>
<name>A0A7J5ZNB4_AMEME</name>
<proteinExistence type="predicted"/>
<organism evidence="1 2">
    <name type="scientific">Ameiurus melas</name>
    <name type="common">Black bullhead</name>
    <name type="synonym">Silurus melas</name>
    <dbReference type="NCBI Taxonomy" id="219545"/>
    <lineage>
        <taxon>Eukaryota</taxon>
        <taxon>Metazoa</taxon>
        <taxon>Chordata</taxon>
        <taxon>Craniata</taxon>
        <taxon>Vertebrata</taxon>
        <taxon>Euteleostomi</taxon>
        <taxon>Actinopterygii</taxon>
        <taxon>Neopterygii</taxon>
        <taxon>Teleostei</taxon>
        <taxon>Ostariophysi</taxon>
        <taxon>Siluriformes</taxon>
        <taxon>Ictaluridae</taxon>
        <taxon>Ameiurus</taxon>
    </lineage>
</organism>
<dbReference type="AlphaFoldDB" id="A0A7J5ZNB4"/>
<dbReference type="Gene3D" id="3.30.250.20">
    <property type="entry name" value="L1 transposable element, C-terminal domain"/>
    <property type="match status" value="1"/>
</dbReference>
<feature type="non-terminal residue" evidence="1">
    <location>
        <position position="125"/>
    </location>
</feature>
<evidence type="ECO:0000313" key="1">
    <source>
        <dbReference type="EMBL" id="KAF4072142.1"/>
    </source>
</evidence>
<accession>A0A7J5ZNB4</accession>
<keyword evidence="2" id="KW-1185">Reference proteome</keyword>
<comment type="caution">
    <text evidence="1">The sequence shown here is derived from an EMBL/GenBank/DDBJ whole genome shotgun (WGS) entry which is preliminary data.</text>
</comment>
<reference evidence="1 2" key="1">
    <citation type="submission" date="2020-02" db="EMBL/GenBank/DDBJ databases">
        <title>A chromosome-scale genome assembly of the black bullhead catfish (Ameiurus melas).</title>
        <authorList>
            <person name="Wen M."/>
            <person name="Zham M."/>
            <person name="Cabau C."/>
            <person name="Klopp C."/>
            <person name="Donnadieu C."/>
            <person name="Roques C."/>
            <person name="Bouchez O."/>
            <person name="Lampietro C."/>
            <person name="Jouanno E."/>
            <person name="Herpin A."/>
            <person name="Louis A."/>
            <person name="Berthelot C."/>
            <person name="Parey E."/>
            <person name="Roest-Crollius H."/>
            <person name="Braasch I."/>
            <person name="Postlethwait J."/>
            <person name="Robinson-Rechavi M."/>
            <person name="Echchiki A."/>
            <person name="Begum T."/>
            <person name="Montfort J."/>
            <person name="Schartl M."/>
            <person name="Bobe J."/>
            <person name="Guiguen Y."/>
        </authorList>
    </citation>
    <scope>NUCLEOTIDE SEQUENCE [LARGE SCALE GENOMIC DNA]</scope>
    <source>
        <strain evidence="1">M_S1</strain>
        <tissue evidence="1">Blood</tissue>
    </source>
</reference>
<sequence>SRNSHRRSDVTGVCSSIRQHGSNQTTCRDSPYKLCHMCYSWQRHLVPSCSINWFTILTRKELWRLKDNAKRRAAFSAVRNSLRERNVRSSLRYPAHLQVDLSDERLQFDYPQKAQRWFNERYPPS</sequence>
<gene>
    <name evidence="1" type="ORF">AMELA_G00259720</name>
</gene>
<dbReference type="InterPro" id="IPR042566">
    <property type="entry name" value="L1_C"/>
</dbReference>
<evidence type="ECO:0000313" key="2">
    <source>
        <dbReference type="Proteomes" id="UP000593565"/>
    </source>
</evidence>